<gene>
    <name evidence="1" type="ORF">PGLA1383_LOCUS4412</name>
</gene>
<evidence type="ECO:0000313" key="1">
    <source>
        <dbReference type="EMBL" id="CAE8585505.1"/>
    </source>
</evidence>
<name>A0A813DGA1_POLGL</name>
<protein>
    <submittedName>
        <fullName evidence="1">Uncharacterized protein</fullName>
    </submittedName>
</protein>
<comment type="caution">
    <text evidence="1">The sequence shown here is derived from an EMBL/GenBank/DDBJ whole genome shotgun (WGS) entry which is preliminary data.</text>
</comment>
<reference evidence="1" key="1">
    <citation type="submission" date="2021-02" db="EMBL/GenBank/DDBJ databases">
        <authorList>
            <person name="Dougan E. K."/>
            <person name="Rhodes N."/>
            <person name="Thang M."/>
            <person name="Chan C."/>
        </authorList>
    </citation>
    <scope>NUCLEOTIDE SEQUENCE</scope>
</reference>
<organism evidence="1 2">
    <name type="scientific">Polarella glacialis</name>
    <name type="common">Dinoflagellate</name>
    <dbReference type="NCBI Taxonomy" id="89957"/>
    <lineage>
        <taxon>Eukaryota</taxon>
        <taxon>Sar</taxon>
        <taxon>Alveolata</taxon>
        <taxon>Dinophyceae</taxon>
        <taxon>Suessiales</taxon>
        <taxon>Suessiaceae</taxon>
        <taxon>Polarella</taxon>
    </lineage>
</organism>
<sequence length="506" mass="56743">MAGPLQRWLAHLRPLAAGRSAVPGNFRARPTACPRVHLLESNFQPPATAENARQNGHSSNVTALLAGPTLQCRIPGTDLDACKPGISDLNELEGMIDEARKLASIRRKPMSARKPDADGKWLCCSCQAFLPACNFYSRVSSSNVPIRSSCVECERKQNQTLRRQALQLVYSARSRSKRHSRCCNLTVDDVLDMLFDQKGRCAYSGVVMEILHPNSHWRWTLERKDNRKGYSKDNCVLLAAEFNTSDYSRHPGVLTANVTGTAQWSAEKVRSVFGARSIIDTDLCKLEADLLLALFPTRKSTRPFMRDRMLGNEAGEFQCARCELHKPPTEFSKNAKARNGLFNYCKCCSQQTSRDYRTTLRGLVFNMTGLARRRSRLRHQSFDLDCYDVLGMLYLQGGRCYYSGVPLQYRLTHADWRISLERLDNSVGYTKANCVLTTIEFNTPDYSRNKARAEVQGTAQWSRAKAEHVWGHIPIETSSGDLLCGSTSGEQAGRAIKGIRCKTPAE</sequence>
<dbReference type="Gene3D" id="3.30.40.220">
    <property type="match status" value="2"/>
</dbReference>
<proteinExistence type="predicted"/>
<keyword evidence="2" id="KW-1185">Reference proteome</keyword>
<evidence type="ECO:0000313" key="2">
    <source>
        <dbReference type="Proteomes" id="UP000654075"/>
    </source>
</evidence>
<dbReference type="EMBL" id="CAJNNV010001658">
    <property type="protein sequence ID" value="CAE8585505.1"/>
    <property type="molecule type" value="Genomic_DNA"/>
</dbReference>
<dbReference type="AlphaFoldDB" id="A0A813DGA1"/>
<dbReference type="Proteomes" id="UP000654075">
    <property type="component" value="Unassembled WGS sequence"/>
</dbReference>
<accession>A0A813DGA1</accession>